<evidence type="ECO:0000256" key="15">
    <source>
        <dbReference type="RuleBase" id="RU361183"/>
    </source>
</evidence>
<evidence type="ECO:0000259" key="16">
    <source>
        <dbReference type="PROSITE" id="PS01180"/>
    </source>
</evidence>
<comment type="cofactor">
    <cofactor evidence="14 15">
        <name>Zn(2+)</name>
        <dbReference type="ChEBI" id="CHEBI:29105"/>
    </cofactor>
    <text evidence="14 15">Binds 1 zinc ion per subunit.</text>
</comment>
<evidence type="ECO:0000256" key="8">
    <source>
        <dbReference type="ARBA" id="ARBA00022833"/>
    </source>
</evidence>
<dbReference type="Gene3D" id="3.40.390.10">
    <property type="entry name" value="Collagenase (Catalytic Domain)"/>
    <property type="match status" value="1"/>
</dbReference>
<comment type="caution">
    <text evidence="18">The sequence shown here is derived from an EMBL/GenBank/DDBJ whole genome shotgun (WGS) entry which is preliminary data.</text>
</comment>
<evidence type="ECO:0000256" key="2">
    <source>
        <dbReference type="ARBA" id="ARBA00022525"/>
    </source>
</evidence>
<dbReference type="Pfam" id="PF01400">
    <property type="entry name" value="Astacin"/>
    <property type="match status" value="1"/>
</dbReference>
<dbReference type="PROSITE" id="PS01180">
    <property type="entry name" value="CUB"/>
    <property type="match status" value="1"/>
</dbReference>
<dbReference type="InterPro" id="IPR000859">
    <property type="entry name" value="CUB_dom"/>
</dbReference>
<feature type="binding site" evidence="14">
    <location>
        <position position="243"/>
    </location>
    <ligand>
        <name>Zn(2+)</name>
        <dbReference type="ChEBI" id="CHEBI:29105"/>
        <note>catalytic</note>
    </ligand>
</feature>
<dbReference type="InterPro" id="IPR017050">
    <property type="entry name" value="Metallopeptidase_nem"/>
</dbReference>
<dbReference type="CDD" id="cd04280">
    <property type="entry name" value="ZnMc_astacin_like"/>
    <property type="match status" value="1"/>
</dbReference>
<keyword evidence="19" id="KW-1185">Reference proteome</keyword>
<dbReference type="PANTHER" id="PTHR10127">
    <property type="entry name" value="DISCOIDIN, CUB, EGF, LAMININ , AND ZINC METALLOPROTEASE DOMAIN CONTAINING"/>
    <property type="match status" value="1"/>
</dbReference>
<evidence type="ECO:0000256" key="14">
    <source>
        <dbReference type="PROSITE-ProRule" id="PRU01211"/>
    </source>
</evidence>
<keyword evidence="4 14" id="KW-0645">Protease</keyword>
<protein>
    <recommendedName>
        <fullName evidence="12">Zinc metalloproteinase</fullName>
    </recommendedName>
</protein>
<comment type="subcellular location">
    <subcellularLocation>
        <location evidence="1 12">Secreted</location>
    </subcellularLocation>
</comment>
<evidence type="ECO:0000313" key="18">
    <source>
        <dbReference type="EMBL" id="KAI1703337.1"/>
    </source>
</evidence>
<dbReference type="InterPro" id="IPR024079">
    <property type="entry name" value="MetalloPept_cat_dom_sf"/>
</dbReference>
<keyword evidence="2 12" id="KW-0964">Secreted</keyword>
<evidence type="ECO:0000256" key="13">
    <source>
        <dbReference type="PROSITE-ProRule" id="PRU00059"/>
    </source>
</evidence>
<dbReference type="SMART" id="SM00209">
    <property type="entry name" value="TSP1"/>
    <property type="match status" value="1"/>
</dbReference>
<evidence type="ECO:0000256" key="1">
    <source>
        <dbReference type="ARBA" id="ARBA00004613"/>
    </source>
</evidence>
<proteinExistence type="predicted"/>
<dbReference type="InterPro" id="IPR000884">
    <property type="entry name" value="TSP1_rpt"/>
</dbReference>
<feature type="chain" id="PRO_5041768687" description="Zinc metalloproteinase" evidence="12 15">
    <location>
        <begin position="20"/>
        <end position="621"/>
    </location>
</feature>
<feature type="binding site" evidence="14">
    <location>
        <position position="253"/>
    </location>
    <ligand>
        <name>Zn(2+)</name>
        <dbReference type="ChEBI" id="CHEBI:29105"/>
        <note>catalytic</note>
    </ligand>
</feature>
<dbReference type="Proteomes" id="UP001201812">
    <property type="component" value="Unassembled WGS sequence"/>
</dbReference>
<evidence type="ECO:0000256" key="6">
    <source>
        <dbReference type="ARBA" id="ARBA00022729"/>
    </source>
</evidence>
<keyword evidence="9 14" id="KW-0482">Metalloprotease</keyword>
<dbReference type="GO" id="GO:0018996">
    <property type="term" value="P:molting cycle, collagen and cuticulin-based cuticle"/>
    <property type="evidence" value="ECO:0007669"/>
    <property type="project" value="InterPro"/>
</dbReference>
<gene>
    <name evidence="18" type="ORF">DdX_14973</name>
</gene>
<keyword evidence="10" id="KW-1015">Disulfide bond</keyword>
<dbReference type="InterPro" id="IPR006026">
    <property type="entry name" value="Peptidase_Metallo"/>
</dbReference>
<keyword evidence="6 12" id="KW-0732">Signal</keyword>
<dbReference type="GO" id="GO:0005576">
    <property type="term" value="C:extracellular region"/>
    <property type="evidence" value="ECO:0007669"/>
    <property type="project" value="UniProtKB-SubCell"/>
</dbReference>
<dbReference type="Gene3D" id="2.60.120.290">
    <property type="entry name" value="Spermadhesin, CUB domain"/>
    <property type="match status" value="1"/>
</dbReference>
<dbReference type="InterPro" id="IPR001506">
    <property type="entry name" value="Peptidase_M12A"/>
</dbReference>
<dbReference type="InterPro" id="IPR000742">
    <property type="entry name" value="EGF"/>
</dbReference>
<dbReference type="Pfam" id="PF00090">
    <property type="entry name" value="TSP_1"/>
    <property type="match status" value="1"/>
</dbReference>
<dbReference type="InterPro" id="IPR036383">
    <property type="entry name" value="TSP1_rpt_sf"/>
</dbReference>
<dbReference type="GO" id="GO:0006508">
    <property type="term" value="P:proteolysis"/>
    <property type="evidence" value="ECO:0007669"/>
    <property type="project" value="UniProtKB-KW"/>
</dbReference>
<dbReference type="SUPFAM" id="SSF82895">
    <property type="entry name" value="TSP-1 type 1 repeat"/>
    <property type="match status" value="1"/>
</dbReference>
<dbReference type="AlphaFoldDB" id="A0AAD4MR27"/>
<feature type="signal peptide" evidence="12 15">
    <location>
        <begin position="1"/>
        <end position="19"/>
    </location>
</feature>
<keyword evidence="11" id="KW-0325">Glycoprotein</keyword>
<feature type="active site" evidence="14">
    <location>
        <position position="244"/>
    </location>
</feature>
<keyword evidence="5 14" id="KW-0479">Metal-binding</keyword>
<reference evidence="18" key="1">
    <citation type="submission" date="2022-01" db="EMBL/GenBank/DDBJ databases">
        <title>Genome Sequence Resource for Two Populations of Ditylenchus destructor, the Migratory Endoparasitic Phytonematode.</title>
        <authorList>
            <person name="Zhang H."/>
            <person name="Lin R."/>
            <person name="Xie B."/>
        </authorList>
    </citation>
    <scope>NUCLEOTIDE SEQUENCE</scope>
    <source>
        <strain evidence="18">BazhouSP</strain>
    </source>
</reference>
<evidence type="ECO:0000256" key="3">
    <source>
        <dbReference type="ARBA" id="ARBA00022536"/>
    </source>
</evidence>
<dbReference type="SUPFAM" id="SSF55486">
    <property type="entry name" value="Metalloproteases ('zincins'), catalytic domain"/>
    <property type="match status" value="1"/>
</dbReference>
<feature type="binding site" evidence="14">
    <location>
        <position position="247"/>
    </location>
    <ligand>
        <name>Zn(2+)</name>
        <dbReference type="ChEBI" id="CHEBI:29105"/>
        <note>catalytic</note>
    </ligand>
</feature>
<keyword evidence="3" id="KW-0245">EGF-like domain</keyword>
<evidence type="ECO:0000256" key="4">
    <source>
        <dbReference type="ARBA" id="ARBA00022670"/>
    </source>
</evidence>
<accession>A0AAD4MR27</accession>
<dbReference type="GO" id="GO:0008270">
    <property type="term" value="F:zinc ion binding"/>
    <property type="evidence" value="ECO:0007669"/>
    <property type="project" value="UniProtKB-UniRule"/>
</dbReference>
<evidence type="ECO:0000256" key="12">
    <source>
        <dbReference type="PIRNR" id="PIRNR036365"/>
    </source>
</evidence>
<evidence type="ECO:0000256" key="5">
    <source>
        <dbReference type="ARBA" id="ARBA00022723"/>
    </source>
</evidence>
<dbReference type="PANTHER" id="PTHR10127:SF849">
    <property type="entry name" value="ZINC METALLOPROTEINASE NAS-36"/>
    <property type="match status" value="1"/>
</dbReference>
<keyword evidence="7 14" id="KW-0378">Hydrolase</keyword>
<sequence>MTRIGLIYFISTFILFSQSLPPIMENRISFLLSANVTTIKPNTTKLPNEKIVNELCDHFSVNPQYVSKLSQLLLRMKELAHKKEYGDRVFSFDSEVDNKKEVSISEIQPTTKPELAPFLFEGDIFLSDNQATDILTRLEQNRTSRSLSSDPEAIWHQQPIKFRFHDSLEFFAISQIVEAIEFWENNTCVVFKHAQDVGKDGKDEEDYIEFFKGQGCYSMIGRYGGRQGVSIGSGCERVGIIEHEIGHVLGLWHEQSRPDAGRFVEVRKQFILPSYMSDFQKRGTDEIITLGVPYDYGSAMHYGPTAFSADGNSLTLITKNHLYQSTIGQRERLSFYDIQIINKAYCPDKCGINGGHGNSIYCYNGGYPHPNHCHRCICPSGYGGADCSSFEQPLNADCGGLVNVEFDQWKEIKSPGYDEDGYSENQQCNWIIRTVDSYASSDQKPEKRIEVEFVGDFSFLCSSTCLDYALNKATDPFIVASAKHVSMGMAILKPNNLPNQWSSWGAWSECSRPCGGCGIRSRIRVCLSEECEDKAQEFGACNFDACPVKSNCADNKLLFLNRLCRRDASASMICSHISESLVDCNKPRCCPPFYPDNGKCITRQFDPLAPIGHVQALSIII</sequence>
<comment type="caution">
    <text evidence="13">Lacks conserved residue(s) required for the propagation of feature annotation.</text>
</comment>
<dbReference type="PROSITE" id="PS51864">
    <property type="entry name" value="ASTACIN"/>
    <property type="match status" value="1"/>
</dbReference>
<keyword evidence="8 14" id="KW-0862">Zinc</keyword>
<dbReference type="InterPro" id="IPR034035">
    <property type="entry name" value="Astacin-like_dom"/>
</dbReference>
<feature type="domain" description="CUB" evidence="16">
    <location>
        <begin position="398"/>
        <end position="465"/>
    </location>
</feature>
<dbReference type="Gene3D" id="2.20.100.10">
    <property type="entry name" value="Thrombospondin type-1 (TSP1) repeat"/>
    <property type="match status" value="1"/>
</dbReference>
<dbReference type="SMART" id="SM00235">
    <property type="entry name" value="ZnMc"/>
    <property type="match status" value="1"/>
</dbReference>
<dbReference type="PROSITE" id="PS00022">
    <property type="entry name" value="EGF_1"/>
    <property type="match status" value="1"/>
</dbReference>
<evidence type="ECO:0000256" key="11">
    <source>
        <dbReference type="ARBA" id="ARBA00023180"/>
    </source>
</evidence>
<organism evidence="18 19">
    <name type="scientific">Ditylenchus destructor</name>
    <dbReference type="NCBI Taxonomy" id="166010"/>
    <lineage>
        <taxon>Eukaryota</taxon>
        <taxon>Metazoa</taxon>
        <taxon>Ecdysozoa</taxon>
        <taxon>Nematoda</taxon>
        <taxon>Chromadorea</taxon>
        <taxon>Rhabditida</taxon>
        <taxon>Tylenchina</taxon>
        <taxon>Tylenchomorpha</taxon>
        <taxon>Sphaerularioidea</taxon>
        <taxon>Anguinidae</taxon>
        <taxon>Anguininae</taxon>
        <taxon>Ditylenchus</taxon>
    </lineage>
</organism>
<dbReference type="FunFam" id="3.40.390.10:FF:000028">
    <property type="entry name" value="Zinc metalloproteinase"/>
    <property type="match status" value="1"/>
</dbReference>
<evidence type="ECO:0000256" key="7">
    <source>
        <dbReference type="ARBA" id="ARBA00022801"/>
    </source>
</evidence>
<evidence type="ECO:0000256" key="9">
    <source>
        <dbReference type="ARBA" id="ARBA00023049"/>
    </source>
</evidence>
<evidence type="ECO:0000313" key="19">
    <source>
        <dbReference type="Proteomes" id="UP001201812"/>
    </source>
</evidence>
<dbReference type="InterPro" id="IPR035914">
    <property type="entry name" value="Sperma_CUB_dom_sf"/>
</dbReference>
<dbReference type="PROSITE" id="PS50092">
    <property type="entry name" value="TSP1"/>
    <property type="match status" value="1"/>
</dbReference>
<evidence type="ECO:0000259" key="17">
    <source>
        <dbReference type="PROSITE" id="PS51864"/>
    </source>
</evidence>
<dbReference type="PIRSF" id="PIRSF036365">
    <property type="entry name" value="Astacin_nematoda"/>
    <property type="match status" value="1"/>
</dbReference>
<name>A0AAD4MR27_9BILA</name>
<dbReference type="EMBL" id="JAKKPZ010000084">
    <property type="protein sequence ID" value="KAI1703337.1"/>
    <property type="molecule type" value="Genomic_DNA"/>
</dbReference>
<dbReference type="PROSITE" id="PS01186">
    <property type="entry name" value="EGF_2"/>
    <property type="match status" value="1"/>
</dbReference>
<feature type="domain" description="Peptidase M12A" evidence="17">
    <location>
        <begin position="145"/>
        <end position="347"/>
    </location>
</feature>
<dbReference type="GO" id="GO:0004222">
    <property type="term" value="F:metalloendopeptidase activity"/>
    <property type="evidence" value="ECO:0007669"/>
    <property type="project" value="UniProtKB-UniRule"/>
</dbReference>
<evidence type="ECO:0000256" key="10">
    <source>
        <dbReference type="ARBA" id="ARBA00023157"/>
    </source>
</evidence>
<dbReference type="PRINTS" id="PR00480">
    <property type="entry name" value="ASTACIN"/>
</dbReference>